<name>A0A1M5FLB3_9BACT</name>
<dbReference type="Pfam" id="PF20736">
    <property type="entry name" value="Glyco_hydro127M"/>
    <property type="match status" value="1"/>
</dbReference>
<gene>
    <name evidence="5" type="ORF">SAMN05444274_11334</name>
</gene>
<proteinExistence type="predicted"/>
<dbReference type="NCBIfam" id="TIGR04183">
    <property type="entry name" value="Por_Secre_tail"/>
    <property type="match status" value="1"/>
</dbReference>
<dbReference type="InterPro" id="IPR008928">
    <property type="entry name" value="6-hairpin_glycosidase_sf"/>
</dbReference>
<dbReference type="InterPro" id="IPR012878">
    <property type="entry name" value="Beta-AFase-like_GH127_cat"/>
</dbReference>
<feature type="domain" description="Non-reducing end beta-L-arabinofuranosidase-like GH127 C-terminal" evidence="4">
    <location>
        <begin position="552"/>
        <end position="649"/>
    </location>
</feature>
<dbReference type="Pfam" id="PF20737">
    <property type="entry name" value="Glyco_hydro127C"/>
    <property type="match status" value="1"/>
</dbReference>
<feature type="domain" description="Non-reducing end beta-L-arabinofuranosidase-like GH127 catalytic" evidence="2">
    <location>
        <begin position="38"/>
        <end position="430"/>
    </location>
</feature>
<dbReference type="AlphaFoldDB" id="A0A1M5FLB3"/>
<dbReference type="Gene3D" id="2.60.120.260">
    <property type="entry name" value="Galactose-binding domain-like"/>
    <property type="match status" value="1"/>
</dbReference>
<dbReference type="PANTHER" id="PTHR43465">
    <property type="entry name" value="DUF1680 DOMAIN PROTEIN (AFU_ORTHOLOGUE AFUA_1G08910)"/>
    <property type="match status" value="1"/>
</dbReference>
<keyword evidence="1" id="KW-0732">Signal</keyword>
<sequence length="903" mass="103119">MNLKLIKPPIAVLYLLLIGLSAHAQYSAYPLQPVPFTEVKFTDQFWYPKLETINRITIPFAFSQTKERMLNFKEAAELTEESVIAFNGSWQVGNDGKVNSLYPFDDSDMFKIIEAASYSLQQFPNNELEEYLDSIITVVGKAQEEDGYLYTFRTIANKYNSPLHEWLGNNRWQHVEELSHELYNLGHLFEAAVGHHEATGKTNLLNIAVKAADLLYDTFGWGKLEKYPGHQEVEKGLIRLSLCVNDARYLELAKFFLDARGGGPEYCQAHKPVTQQTKAVGHSVRATYMYIAMADIAALTGQYDYQHAIDEIWKDIVEKKIYITGGIGASGGNEGFNEPYHLPNSSAYCETCASIGNIYFNHRMFLRHKESKYIDVLEQSLYNGMLSGISLSGDRFFYPNPLETNGADRHKWFGCSCCPTNIARMIPSIPGYMYAHNKDTLYVNLFAQSEASLQFGNTNVNIVQKSAYPWDGDIKLILNPEVSSEFTLMIRIPGWARNQVFEGDLYSFHEKYDTQTHINGESVGNKLIDGYFPITRNWSEGDEVNIHFEMPVRKIISKEQVVGNHERFTIQRGPIVYCAEGVDNEITNVLTQKYELDAHTEASFSEELLGGVEVIEIEPRDYENIDNSIKLIPYFARSNRQTCPMQVWLSYQQPREMPDSLIIVDESKGDYATSNHVSPWESLAAIYDIYGAAPVSSSDKGSSAFGNWNWGESVGKWNWVQYNFHKVYRISTSQVYWWDDNAGITLPDSTFLSYWDENESLFVPIDKTFSTQEQGTIKWDIFNTISFEPVTTNKIRLNFYGNQKAQGILEWHVYTPSLISSLANDMVQTSSLFNVIRQGNIIQLRVLNEKETFVQIYNLSGHLLFQNNIHQELNYHLSERLPNGVLLIRASQGYQVDVKKVVF</sequence>
<keyword evidence="6" id="KW-1185">Reference proteome</keyword>
<feature type="signal peptide" evidence="1">
    <location>
        <begin position="1"/>
        <end position="24"/>
    </location>
</feature>
<evidence type="ECO:0000259" key="4">
    <source>
        <dbReference type="Pfam" id="PF20737"/>
    </source>
</evidence>
<organism evidence="5 6">
    <name type="scientific">Mariniphaga anaerophila</name>
    <dbReference type="NCBI Taxonomy" id="1484053"/>
    <lineage>
        <taxon>Bacteria</taxon>
        <taxon>Pseudomonadati</taxon>
        <taxon>Bacteroidota</taxon>
        <taxon>Bacteroidia</taxon>
        <taxon>Marinilabiliales</taxon>
        <taxon>Prolixibacteraceae</taxon>
        <taxon>Mariniphaga</taxon>
    </lineage>
</organism>
<evidence type="ECO:0000313" key="5">
    <source>
        <dbReference type="EMBL" id="SHF92387.1"/>
    </source>
</evidence>
<dbReference type="EMBL" id="FQUM01000013">
    <property type="protein sequence ID" value="SHF92387.1"/>
    <property type="molecule type" value="Genomic_DNA"/>
</dbReference>
<dbReference type="STRING" id="1484053.SAMN05444274_11334"/>
<feature type="chain" id="PRO_5013087239" evidence="1">
    <location>
        <begin position="25"/>
        <end position="903"/>
    </location>
</feature>
<dbReference type="Proteomes" id="UP000184164">
    <property type="component" value="Unassembled WGS sequence"/>
</dbReference>
<protein>
    <submittedName>
        <fullName evidence="5">Uncharacterized protein</fullName>
    </submittedName>
</protein>
<reference evidence="6" key="1">
    <citation type="submission" date="2016-11" db="EMBL/GenBank/DDBJ databases">
        <authorList>
            <person name="Varghese N."/>
            <person name="Submissions S."/>
        </authorList>
    </citation>
    <scope>NUCLEOTIDE SEQUENCE [LARGE SCALE GENOMIC DNA]</scope>
    <source>
        <strain evidence="6">DSM 26910</strain>
    </source>
</reference>
<evidence type="ECO:0000259" key="2">
    <source>
        <dbReference type="Pfam" id="PF07944"/>
    </source>
</evidence>
<evidence type="ECO:0000259" key="3">
    <source>
        <dbReference type="Pfam" id="PF20736"/>
    </source>
</evidence>
<dbReference type="InterPro" id="IPR049046">
    <property type="entry name" value="Beta-AFase-like_GH127_middle"/>
</dbReference>
<feature type="domain" description="Non-reducing end beta-L-arabinofuranosidase-like GH127 middle" evidence="3">
    <location>
        <begin position="440"/>
        <end position="550"/>
    </location>
</feature>
<dbReference type="InterPro" id="IPR026444">
    <property type="entry name" value="Secre_tail"/>
</dbReference>
<dbReference type="SUPFAM" id="SSF48208">
    <property type="entry name" value="Six-hairpin glycosidases"/>
    <property type="match status" value="1"/>
</dbReference>
<accession>A0A1M5FLB3</accession>
<dbReference type="Pfam" id="PF07944">
    <property type="entry name" value="Beta-AFase-like_GH127_cat"/>
    <property type="match status" value="1"/>
</dbReference>
<dbReference type="RefSeq" id="WP_073003355.1">
    <property type="nucleotide sequence ID" value="NZ_FQUM01000013.1"/>
</dbReference>
<dbReference type="InterPro" id="IPR049049">
    <property type="entry name" value="Beta-AFase-like_GH127_C"/>
</dbReference>
<dbReference type="OrthoDB" id="9757939at2"/>
<evidence type="ECO:0000313" key="6">
    <source>
        <dbReference type="Proteomes" id="UP000184164"/>
    </source>
</evidence>
<dbReference type="PANTHER" id="PTHR43465:SF2">
    <property type="entry name" value="DUF1680 DOMAIN PROTEIN (AFU_ORTHOLOGUE AFUA_1G08910)"/>
    <property type="match status" value="1"/>
</dbReference>
<dbReference type="InterPro" id="IPR049174">
    <property type="entry name" value="Beta-AFase-like"/>
</dbReference>
<dbReference type="GO" id="GO:0005975">
    <property type="term" value="P:carbohydrate metabolic process"/>
    <property type="evidence" value="ECO:0007669"/>
    <property type="project" value="InterPro"/>
</dbReference>
<evidence type="ECO:0000256" key="1">
    <source>
        <dbReference type="SAM" id="SignalP"/>
    </source>
</evidence>